<dbReference type="Pfam" id="PF00928">
    <property type="entry name" value="Adap_comp_sub"/>
    <property type="match status" value="1"/>
</dbReference>
<keyword evidence="6 17" id="KW-0813">Transport</keyword>
<keyword evidence="14 17" id="KW-0472">Membrane</keyword>
<gene>
    <name evidence="21" type="ORF">BB560_005315</name>
</gene>
<organism evidence="21 22">
    <name type="scientific">Smittium megazygosporum</name>
    <dbReference type="NCBI Taxonomy" id="133381"/>
    <lineage>
        <taxon>Eukaryota</taxon>
        <taxon>Fungi</taxon>
        <taxon>Fungi incertae sedis</taxon>
        <taxon>Zoopagomycota</taxon>
        <taxon>Kickxellomycotina</taxon>
        <taxon>Harpellomycetes</taxon>
        <taxon>Harpellales</taxon>
        <taxon>Legeriomycetaceae</taxon>
        <taxon>Smittium</taxon>
    </lineage>
</organism>
<dbReference type="GO" id="GO:0046872">
    <property type="term" value="F:metal ion binding"/>
    <property type="evidence" value="ECO:0007669"/>
    <property type="project" value="UniProtKB-KW"/>
</dbReference>
<dbReference type="InterPro" id="IPR000760">
    <property type="entry name" value="Inositol_monophosphatase-like"/>
</dbReference>
<evidence type="ECO:0000256" key="2">
    <source>
        <dbReference type="ARBA" id="ARBA00004255"/>
    </source>
</evidence>
<keyword evidence="12 17" id="KW-0653">Protein transport</keyword>
<reference evidence="21 22" key="1">
    <citation type="journal article" date="2018" name="MBio">
        <title>Comparative Genomics Reveals the Core Gene Toolbox for the Fungus-Insect Symbiosis.</title>
        <authorList>
            <person name="Wang Y."/>
            <person name="Stata M."/>
            <person name="Wang W."/>
            <person name="Stajich J.E."/>
            <person name="White M.M."/>
            <person name="Moncalvo J.M."/>
        </authorList>
    </citation>
    <scope>NUCLEOTIDE SEQUENCE [LARGE SCALE GENOMIC DNA]</scope>
    <source>
        <strain evidence="21 22">SC-DP-2</strain>
    </source>
</reference>
<dbReference type="Gene3D" id="2.60.40.1170">
    <property type="entry name" value="Mu homology domain, subdomain B"/>
    <property type="match status" value="2"/>
</dbReference>
<keyword evidence="15" id="KW-0968">Cytoplasmic vesicle</keyword>
<dbReference type="InterPro" id="IPR020583">
    <property type="entry name" value="Inositol_monoP_metal-BS"/>
</dbReference>
<comment type="subcellular location">
    <subcellularLocation>
        <location evidence="17">Cytoplasm</location>
    </subcellularLocation>
    <subcellularLocation>
        <location evidence="2 17">Golgi apparatus membrane</location>
        <topology evidence="2 17">Peripheral membrane protein</topology>
        <orientation evidence="2 17">Cytoplasmic side</orientation>
    </subcellularLocation>
    <subcellularLocation>
        <location evidence="17">Cytoplasmic vesicle</location>
        <location evidence="17">COPI-coated vesicle membrane</location>
        <topology evidence="17">Peripheral membrane protein</topology>
        <orientation evidence="17">Cytoplasmic side</orientation>
    </subcellularLocation>
</comment>
<dbReference type="GO" id="GO:0051645">
    <property type="term" value="P:Golgi localization"/>
    <property type="evidence" value="ECO:0007669"/>
    <property type="project" value="TreeGrafter"/>
</dbReference>
<comment type="cofactor">
    <cofactor evidence="1 16">
        <name>Mg(2+)</name>
        <dbReference type="ChEBI" id="CHEBI:18420"/>
    </cofactor>
</comment>
<evidence type="ECO:0000256" key="18">
    <source>
        <dbReference type="SAM" id="Coils"/>
    </source>
</evidence>
<name>A0A2T9Z6V6_9FUNG</name>
<comment type="subunit">
    <text evidence="5 17">Oligomeric complex that consists of at least the alpha, beta, beta', gamma, delta, epsilon and zeta subunits.</text>
</comment>
<keyword evidence="8 16" id="KW-0479">Metal-binding</keyword>
<dbReference type="PROSITE" id="PS00629">
    <property type="entry name" value="IMP_1"/>
    <property type="match status" value="1"/>
</dbReference>
<dbReference type="GO" id="GO:0006790">
    <property type="term" value="P:sulfur compound metabolic process"/>
    <property type="evidence" value="ECO:0007669"/>
    <property type="project" value="InterPro"/>
</dbReference>
<dbReference type="GO" id="GO:0008441">
    <property type="term" value="F:3'(2'),5'-bisphosphate nucleotidase activity"/>
    <property type="evidence" value="ECO:0007669"/>
    <property type="project" value="InterPro"/>
</dbReference>
<dbReference type="CDD" id="cd01517">
    <property type="entry name" value="PAP_phosphatase"/>
    <property type="match status" value="1"/>
</dbReference>
<dbReference type="CDD" id="cd14830">
    <property type="entry name" value="Delta_COP_N"/>
    <property type="match status" value="1"/>
</dbReference>
<dbReference type="InterPro" id="IPR011012">
    <property type="entry name" value="Longin-like_dom_sf"/>
</dbReference>
<dbReference type="PROSITE" id="PS00630">
    <property type="entry name" value="IMP_2"/>
    <property type="match status" value="1"/>
</dbReference>
<comment type="function">
    <text evidence="17">The coatomer is a cytosolic protein complex that binds to dilysine motifs and reversibly associates with Golgi non-clathrin-coated vesicles, which further mediate biosynthetic protein transport from the ER, via the Golgi up to the trans Golgi network.</text>
</comment>
<evidence type="ECO:0000256" key="1">
    <source>
        <dbReference type="ARBA" id="ARBA00001946"/>
    </source>
</evidence>
<dbReference type="InterPro" id="IPR036168">
    <property type="entry name" value="AP2_Mu_C_sf"/>
</dbReference>
<evidence type="ECO:0000256" key="17">
    <source>
        <dbReference type="RuleBase" id="RU366052"/>
    </source>
</evidence>
<dbReference type="PROSITE" id="PS51072">
    <property type="entry name" value="MHD"/>
    <property type="match status" value="1"/>
</dbReference>
<dbReference type="Gene3D" id="3.30.450.60">
    <property type="match status" value="1"/>
</dbReference>
<dbReference type="GO" id="GO:0006888">
    <property type="term" value="P:endoplasmic reticulum to Golgi vesicle-mediated transport"/>
    <property type="evidence" value="ECO:0007669"/>
    <property type="project" value="TreeGrafter"/>
</dbReference>
<dbReference type="FunFam" id="3.40.190.80:FF:000003">
    <property type="entry name" value="PAP-specific phosphatase HAL2-like"/>
    <property type="match status" value="1"/>
</dbReference>
<keyword evidence="11 17" id="KW-0931">ER-Golgi transport</keyword>
<evidence type="ECO:0000256" key="11">
    <source>
        <dbReference type="ARBA" id="ARBA00022892"/>
    </source>
</evidence>
<evidence type="ECO:0000256" key="3">
    <source>
        <dbReference type="ARBA" id="ARBA00009759"/>
    </source>
</evidence>
<dbReference type="Pfam" id="PF00459">
    <property type="entry name" value="Inositol_P"/>
    <property type="match status" value="1"/>
</dbReference>
<dbReference type="FunFam" id="2.60.40.1170:FF:000007">
    <property type="entry name" value="Coatomer subunit delta"/>
    <property type="match status" value="1"/>
</dbReference>
<comment type="caution">
    <text evidence="21">The sequence shown here is derived from an EMBL/GenBank/DDBJ whole genome shotgun (WGS) entry which is preliminary data.</text>
</comment>
<evidence type="ECO:0000256" key="12">
    <source>
        <dbReference type="ARBA" id="ARBA00022927"/>
    </source>
</evidence>
<evidence type="ECO:0000256" key="6">
    <source>
        <dbReference type="ARBA" id="ARBA00022448"/>
    </source>
</evidence>
<evidence type="ECO:0000256" key="19">
    <source>
        <dbReference type="SAM" id="MobiDB-lite"/>
    </source>
</evidence>
<evidence type="ECO:0000256" key="10">
    <source>
        <dbReference type="ARBA" id="ARBA00022842"/>
    </source>
</evidence>
<evidence type="ECO:0000256" key="13">
    <source>
        <dbReference type="ARBA" id="ARBA00023034"/>
    </source>
</evidence>
<evidence type="ECO:0000256" key="14">
    <source>
        <dbReference type="ARBA" id="ARBA00023136"/>
    </source>
</evidence>
<dbReference type="GO" id="GO:0030126">
    <property type="term" value="C:COPI vesicle coat"/>
    <property type="evidence" value="ECO:0007669"/>
    <property type="project" value="UniProtKB-UniRule"/>
</dbReference>
<feature type="coiled-coil region" evidence="18">
    <location>
        <begin position="114"/>
        <end position="141"/>
    </location>
</feature>
<dbReference type="InterPro" id="IPR028565">
    <property type="entry name" value="MHD"/>
</dbReference>
<evidence type="ECO:0000256" key="8">
    <source>
        <dbReference type="ARBA" id="ARBA00022723"/>
    </source>
</evidence>
<dbReference type="SUPFAM" id="SSF49447">
    <property type="entry name" value="Second domain of Mu2 adaptin subunit (ap50) of ap2 adaptor"/>
    <property type="match status" value="1"/>
</dbReference>
<dbReference type="Gene3D" id="3.40.190.80">
    <property type="match status" value="1"/>
</dbReference>
<evidence type="ECO:0000256" key="16">
    <source>
        <dbReference type="PIRSR" id="PIRSR600760-2"/>
    </source>
</evidence>
<keyword evidence="9" id="KW-0378">Hydrolase</keyword>
<protein>
    <recommendedName>
        <fullName evidence="17">Coatomer subunit delta</fullName>
    </recommendedName>
</protein>
<keyword evidence="7 17" id="KW-0963">Cytoplasm</keyword>
<dbReference type="GO" id="GO:0000139">
    <property type="term" value="C:Golgi membrane"/>
    <property type="evidence" value="ECO:0007669"/>
    <property type="project" value="UniProtKB-SubCell"/>
</dbReference>
<dbReference type="NCBIfam" id="TIGR01330">
    <property type="entry name" value="bisphos_HAL2"/>
    <property type="match status" value="1"/>
</dbReference>
<evidence type="ECO:0000313" key="21">
    <source>
        <dbReference type="EMBL" id="PVV00310.1"/>
    </source>
</evidence>
<dbReference type="CDD" id="cd09254">
    <property type="entry name" value="AP_delta-COPI_MHD"/>
    <property type="match status" value="1"/>
</dbReference>
<dbReference type="STRING" id="133381.A0A2T9Z6V6"/>
<evidence type="ECO:0000256" key="4">
    <source>
        <dbReference type="ARBA" id="ARBA00010516"/>
    </source>
</evidence>
<evidence type="ECO:0000256" key="9">
    <source>
        <dbReference type="ARBA" id="ARBA00022801"/>
    </source>
</evidence>
<dbReference type="InterPro" id="IPR027059">
    <property type="entry name" value="Coatomer_dsu"/>
</dbReference>
<dbReference type="GO" id="GO:0006890">
    <property type="term" value="P:retrograde vesicle-mediated transport, Golgi to endoplasmic reticulum"/>
    <property type="evidence" value="ECO:0007669"/>
    <property type="project" value="UniProtKB-UniRule"/>
</dbReference>
<dbReference type="PANTHER" id="PTHR10121">
    <property type="entry name" value="COATOMER SUBUNIT DELTA"/>
    <property type="match status" value="1"/>
</dbReference>
<dbReference type="OrthoDB" id="10266042at2759"/>
<evidence type="ECO:0000256" key="5">
    <source>
        <dbReference type="ARBA" id="ARBA00011775"/>
    </source>
</evidence>
<feature type="binding site" evidence="16">
    <location>
        <position position="687"/>
    </location>
    <ligand>
        <name>Mg(2+)</name>
        <dbReference type="ChEBI" id="CHEBI:18420"/>
        <label>1</label>
        <note>catalytic</note>
    </ligand>
</feature>
<dbReference type="Gene3D" id="3.30.540.10">
    <property type="entry name" value="Fructose-1,6-Bisphosphatase, subunit A, domain 1"/>
    <property type="match status" value="1"/>
</dbReference>
<dbReference type="AlphaFoldDB" id="A0A2T9Z6V6"/>
<proteinExistence type="inferred from homology"/>
<dbReference type="EMBL" id="MBFS01002104">
    <property type="protein sequence ID" value="PVV00310.1"/>
    <property type="molecule type" value="Genomic_DNA"/>
</dbReference>
<keyword evidence="18" id="KW-0175">Coiled coil</keyword>
<comment type="similarity">
    <text evidence="3">Belongs to the inositol monophosphatase superfamily.</text>
</comment>
<evidence type="ECO:0000313" key="22">
    <source>
        <dbReference type="Proteomes" id="UP000245609"/>
    </source>
</evidence>
<dbReference type="Proteomes" id="UP000245609">
    <property type="component" value="Unassembled WGS sequence"/>
</dbReference>
<dbReference type="FunFam" id="3.30.450.60:FF:000003">
    <property type="entry name" value="Coatomer subunit delta"/>
    <property type="match status" value="1"/>
</dbReference>
<feature type="binding site" evidence="16">
    <location>
        <position position="539"/>
    </location>
    <ligand>
        <name>Mg(2+)</name>
        <dbReference type="ChEBI" id="CHEBI:18420"/>
        <label>1</label>
        <note>catalytic</note>
    </ligand>
</feature>
<evidence type="ECO:0000256" key="7">
    <source>
        <dbReference type="ARBA" id="ARBA00022490"/>
    </source>
</evidence>
<sequence>MTRGHVEGLLSSFPKLMVEGQQHTTVETDSVRYVFQPLFEDMYVVLVTSKNSNIVQDMDTLQLVARSIPEVCTYGTQDDIVDNALQLLSVFDEIVSIGYRENIDMAKLTAIMEMDSHEEKIQEIIDRNKEKEAKLELKRKAKMFEMQRKNAAASGGRKGAFPTTGGMGSYGNDPFASKSQEQYIEPEKSSYQEYASKQTSAAPATRGMKLGRKTKGADLFGSLEPEVSAITTGTQNLAISEPSLPEVDQKSVHIVTEERITAVVNRDGGLESMEVKGDLSLIISEDDKNAASIRVACLEDDSIQYKSHPNIDKNQFNQSGLLALKNPSRTYPINQPVGVLKWRYVGNSEDSIPLSINCWPSAAGNGSFEVNIEYELNKPYMTLNNVVISIPIKRGAQPIIGDVDGSYEYNRQSNVLEWQIPTIDRNSRSGSMDFTVDADNVSSFFPVSLGFISTTPYCQVQVLDAISQNEKVDFSVSYYQMERLVAIRAVETASKVCRRVMKTLVSADTIIKKDKSPILDSIDRGNYAGGSKGRHWTLDPIDGTLGFLRKEQYAICLALIEDGEVKVGVIGCPNLKYSSETGDSEPGTLFVAVKGQGAFQRGLDTFKDETRISVSKCDNTSNAAFTESVEASHSSHSTAEKISNLLNISKPPVRVDSQCKYGIIARGEADIYLRIPTSSTYSEKIWDHAAGTLLVQEAGGVVTDVNGKTLDFSIGRTLQNNSGIIATNKLIYDKVLSSVKSSL</sequence>
<dbReference type="GO" id="GO:0015031">
    <property type="term" value="P:protein transport"/>
    <property type="evidence" value="ECO:0007669"/>
    <property type="project" value="UniProtKB-KW"/>
</dbReference>
<keyword evidence="13 17" id="KW-0333">Golgi apparatus</keyword>
<dbReference type="SUPFAM" id="SSF64356">
    <property type="entry name" value="SNARE-like"/>
    <property type="match status" value="1"/>
</dbReference>
<feature type="region of interest" description="Disordered" evidence="19">
    <location>
        <begin position="152"/>
        <end position="171"/>
    </location>
</feature>
<keyword evidence="22" id="KW-1185">Reference proteome</keyword>
<dbReference type="InterPro" id="IPR006239">
    <property type="entry name" value="DPNP"/>
</dbReference>
<dbReference type="InterPro" id="IPR020550">
    <property type="entry name" value="Inositol_monophosphatase_CS"/>
</dbReference>
<dbReference type="SUPFAM" id="SSF56655">
    <property type="entry name" value="Carbohydrate phosphatase"/>
    <property type="match status" value="1"/>
</dbReference>
<evidence type="ECO:0000259" key="20">
    <source>
        <dbReference type="PROSITE" id="PS51072"/>
    </source>
</evidence>
<dbReference type="PANTHER" id="PTHR10121:SF0">
    <property type="entry name" value="COATOMER SUBUNIT DELTA"/>
    <property type="match status" value="1"/>
</dbReference>
<feature type="domain" description="MHD" evidence="20">
    <location>
        <begin position="249"/>
        <end position="493"/>
    </location>
</feature>
<dbReference type="PRINTS" id="PR00377">
    <property type="entry name" value="IMPHPHTASES"/>
</dbReference>
<comment type="similarity">
    <text evidence="4 17">Belongs to the adaptor complexes medium subunit family. Delta-COP subfamily.</text>
</comment>
<evidence type="ECO:0000256" key="15">
    <source>
        <dbReference type="ARBA" id="ARBA00023329"/>
    </source>
</evidence>
<dbReference type="GO" id="GO:0046854">
    <property type="term" value="P:phosphatidylinositol phosphate biosynthetic process"/>
    <property type="evidence" value="ECO:0007669"/>
    <property type="project" value="InterPro"/>
</dbReference>
<feature type="binding site" evidence="16">
    <location>
        <position position="541"/>
    </location>
    <ligand>
        <name>Mg(2+)</name>
        <dbReference type="ChEBI" id="CHEBI:18420"/>
        <label>1</label>
        <note>catalytic</note>
    </ligand>
</feature>
<feature type="binding site" evidence="16">
    <location>
        <position position="542"/>
    </location>
    <ligand>
        <name>Mg(2+)</name>
        <dbReference type="ChEBI" id="CHEBI:18420"/>
        <label>1</label>
        <note>catalytic</note>
    </ligand>
</feature>
<accession>A0A2T9Z6V6</accession>
<keyword evidence="10 16" id="KW-0460">Magnesium</keyword>